<gene>
    <name evidence="2" type="ORF">MELIAE_LOCUS1910</name>
</gene>
<protein>
    <submittedName>
        <fullName evidence="2">Uncharacterized protein</fullName>
    </submittedName>
</protein>
<feature type="signal peptide" evidence="1">
    <location>
        <begin position="1"/>
        <end position="20"/>
    </location>
</feature>
<evidence type="ECO:0000256" key="1">
    <source>
        <dbReference type="SAM" id="SignalP"/>
    </source>
</evidence>
<dbReference type="AlphaFoldDB" id="A0A9P0AVC8"/>
<evidence type="ECO:0000313" key="3">
    <source>
        <dbReference type="Proteomes" id="UP001154078"/>
    </source>
</evidence>
<keyword evidence="1" id="KW-0732">Signal</keyword>
<evidence type="ECO:0000313" key="2">
    <source>
        <dbReference type="EMBL" id="CAH0548065.1"/>
    </source>
</evidence>
<dbReference type="Proteomes" id="UP001154078">
    <property type="component" value="Chromosome 1"/>
</dbReference>
<feature type="chain" id="PRO_5040485783" evidence="1">
    <location>
        <begin position="21"/>
        <end position="120"/>
    </location>
</feature>
<organism evidence="2 3">
    <name type="scientific">Brassicogethes aeneus</name>
    <name type="common">Rape pollen beetle</name>
    <name type="synonym">Meligethes aeneus</name>
    <dbReference type="NCBI Taxonomy" id="1431903"/>
    <lineage>
        <taxon>Eukaryota</taxon>
        <taxon>Metazoa</taxon>
        <taxon>Ecdysozoa</taxon>
        <taxon>Arthropoda</taxon>
        <taxon>Hexapoda</taxon>
        <taxon>Insecta</taxon>
        <taxon>Pterygota</taxon>
        <taxon>Neoptera</taxon>
        <taxon>Endopterygota</taxon>
        <taxon>Coleoptera</taxon>
        <taxon>Polyphaga</taxon>
        <taxon>Cucujiformia</taxon>
        <taxon>Nitidulidae</taxon>
        <taxon>Meligethinae</taxon>
        <taxon>Brassicogethes</taxon>
    </lineage>
</organism>
<dbReference type="EMBL" id="OV121132">
    <property type="protein sequence ID" value="CAH0548065.1"/>
    <property type="molecule type" value="Genomic_DNA"/>
</dbReference>
<accession>A0A9P0AVC8</accession>
<sequence>MLVKGLCFFLFLNLASQALGQEGTRCYGVDCPSYTSNCKKEIITSADKHTLKTTISCLDDSNSVLLDHHSQEPNTIGSNTYFRSTTYSNVEGIRSYRRPVLDVDRFSGIDGQYNNIENFM</sequence>
<reference evidence="2" key="1">
    <citation type="submission" date="2021-12" db="EMBL/GenBank/DDBJ databases">
        <authorList>
            <person name="King R."/>
        </authorList>
    </citation>
    <scope>NUCLEOTIDE SEQUENCE</scope>
</reference>
<keyword evidence="3" id="KW-1185">Reference proteome</keyword>
<name>A0A9P0AVC8_BRAAE</name>
<proteinExistence type="predicted"/>